<sequence length="392" mass="45007">MSDNYLSSEILLEILHRLPVKSLVKFTSVCRAWNSLITDRTFISDHLNRRLIQASNGHNGYLFFQFFLDINLRWLEPPREYVYSLYSTTNQQTDHHFSVERFPLPCLSFQPDHCARFGGTCNGLVSSAYYSASSGSITFLIWNPLLRKYVVLPKPLMTRNRHVYTQCFGLGFDSRNNDYKVVVLMPFFSRQHTDHLEVCSLVSRSWRSITIIVPKFHLEDGCSPPVFVNGAMHWVIRRMKDGSIQRSILSFDVTEETFGELTLPLQSNEKSNTTTTLLVVEGGRWLAVVNHPRKGTGYLAHIWVMKEYGVTDSWTEILHCEARRYRGWLDVLALTSNGKGIMRRVDGAIVLVDPTNKELMEPMGDPKADASYAGFYVESLFFINKEFDALSF</sequence>
<name>A0AAE1JLG1_9FABA</name>
<dbReference type="CDD" id="cd22157">
    <property type="entry name" value="F-box_AtFBW1-like"/>
    <property type="match status" value="1"/>
</dbReference>
<dbReference type="PANTHER" id="PTHR31672:SF13">
    <property type="entry name" value="F-BOX PROTEIN CPR30-LIKE"/>
    <property type="match status" value="1"/>
</dbReference>
<dbReference type="Pfam" id="PF07734">
    <property type="entry name" value="FBA_1"/>
    <property type="match status" value="1"/>
</dbReference>
<organism evidence="2 3">
    <name type="scientific">Acacia crassicarpa</name>
    <name type="common">northern wattle</name>
    <dbReference type="NCBI Taxonomy" id="499986"/>
    <lineage>
        <taxon>Eukaryota</taxon>
        <taxon>Viridiplantae</taxon>
        <taxon>Streptophyta</taxon>
        <taxon>Embryophyta</taxon>
        <taxon>Tracheophyta</taxon>
        <taxon>Spermatophyta</taxon>
        <taxon>Magnoliopsida</taxon>
        <taxon>eudicotyledons</taxon>
        <taxon>Gunneridae</taxon>
        <taxon>Pentapetalae</taxon>
        <taxon>rosids</taxon>
        <taxon>fabids</taxon>
        <taxon>Fabales</taxon>
        <taxon>Fabaceae</taxon>
        <taxon>Caesalpinioideae</taxon>
        <taxon>mimosoid clade</taxon>
        <taxon>Acacieae</taxon>
        <taxon>Acacia</taxon>
    </lineage>
</organism>
<keyword evidence="3" id="KW-1185">Reference proteome</keyword>
<dbReference type="InterPro" id="IPR006527">
    <property type="entry name" value="F-box-assoc_dom_typ1"/>
</dbReference>
<evidence type="ECO:0000259" key="1">
    <source>
        <dbReference type="PROSITE" id="PS50181"/>
    </source>
</evidence>
<gene>
    <name evidence="2" type="ORF">QN277_023502</name>
</gene>
<accession>A0AAE1JLG1</accession>
<dbReference type="InterPro" id="IPR001810">
    <property type="entry name" value="F-box_dom"/>
</dbReference>
<dbReference type="EMBL" id="JAWXYG010000006">
    <property type="protein sequence ID" value="KAK4270467.1"/>
    <property type="molecule type" value="Genomic_DNA"/>
</dbReference>
<evidence type="ECO:0000313" key="2">
    <source>
        <dbReference type="EMBL" id="KAK4270467.1"/>
    </source>
</evidence>
<dbReference type="Pfam" id="PF00646">
    <property type="entry name" value="F-box"/>
    <property type="match status" value="1"/>
</dbReference>
<dbReference type="InterPro" id="IPR017451">
    <property type="entry name" value="F-box-assoc_interact_dom"/>
</dbReference>
<feature type="domain" description="F-box" evidence="1">
    <location>
        <begin position="1"/>
        <end position="51"/>
    </location>
</feature>
<evidence type="ECO:0000313" key="3">
    <source>
        <dbReference type="Proteomes" id="UP001293593"/>
    </source>
</evidence>
<comment type="caution">
    <text evidence="2">The sequence shown here is derived from an EMBL/GenBank/DDBJ whole genome shotgun (WGS) entry which is preliminary data.</text>
</comment>
<proteinExistence type="predicted"/>
<dbReference type="PROSITE" id="PS50181">
    <property type="entry name" value="FBOX"/>
    <property type="match status" value="1"/>
</dbReference>
<dbReference type="NCBIfam" id="TIGR01640">
    <property type="entry name" value="F_box_assoc_1"/>
    <property type="match status" value="1"/>
</dbReference>
<dbReference type="Gene3D" id="1.20.1280.50">
    <property type="match status" value="1"/>
</dbReference>
<dbReference type="AlphaFoldDB" id="A0AAE1JLG1"/>
<dbReference type="PANTHER" id="PTHR31672">
    <property type="entry name" value="BNACNNG10540D PROTEIN"/>
    <property type="match status" value="1"/>
</dbReference>
<reference evidence="2" key="1">
    <citation type="submission" date="2023-10" db="EMBL/GenBank/DDBJ databases">
        <title>Chromosome-level genome of the transformable northern wattle, Acacia crassicarpa.</title>
        <authorList>
            <person name="Massaro I."/>
            <person name="Sinha N.R."/>
            <person name="Poethig S."/>
            <person name="Leichty A.R."/>
        </authorList>
    </citation>
    <scope>NUCLEOTIDE SEQUENCE</scope>
    <source>
        <strain evidence="2">Acra3RX</strain>
        <tissue evidence="2">Leaf</tissue>
    </source>
</reference>
<dbReference type="SUPFAM" id="SSF81383">
    <property type="entry name" value="F-box domain"/>
    <property type="match status" value="1"/>
</dbReference>
<dbReference type="InterPro" id="IPR036047">
    <property type="entry name" value="F-box-like_dom_sf"/>
</dbReference>
<dbReference type="Proteomes" id="UP001293593">
    <property type="component" value="Unassembled WGS sequence"/>
</dbReference>
<dbReference type="SMART" id="SM00256">
    <property type="entry name" value="FBOX"/>
    <property type="match status" value="1"/>
</dbReference>
<dbReference type="InterPro" id="IPR050796">
    <property type="entry name" value="SCF_F-box_component"/>
</dbReference>
<protein>
    <recommendedName>
        <fullName evidence="1">F-box domain-containing protein</fullName>
    </recommendedName>
</protein>